<protein>
    <submittedName>
        <fullName evidence="1">Aspartyl-phosphate phosphatase Spo0E family protein</fullName>
    </submittedName>
</protein>
<dbReference type="PANTHER" id="PTHR41263:SF1">
    <property type="entry name" value="ASPARTYL-PHOSPHATE PHOSPHATASE YISI"/>
    <property type="match status" value="1"/>
</dbReference>
<dbReference type="InterPro" id="IPR037208">
    <property type="entry name" value="Spo0E-like_sf"/>
</dbReference>
<dbReference type="Gene3D" id="4.10.280.10">
    <property type="entry name" value="Helix-loop-helix DNA-binding domain"/>
    <property type="match status" value="1"/>
</dbReference>
<dbReference type="InterPro" id="IPR053028">
    <property type="entry name" value="Spo0E-like_phosphatase"/>
</dbReference>
<dbReference type="PANTHER" id="PTHR41263">
    <property type="entry name" value="ASPARTYL-PHOSPHATE PHOSPHATASE YISI"/>
    <property type="match status" value="1"/>
</dbReference>
<reference evidence="1 2" key="1">
    <citation type="submission" date="2024-01" db="EMBL/GenBank/DDBJ databases">
        <title>Seven novel Bacillus-like species.</title>
        <authorList>
            <person name="Liu G."/>
        </authorList>
    </citation>
    <scope>NUCLEOTIDE SEQUENCE [LARGE SCALE GENOMIC DNA]</scope>
    <source>
        <strain evidence="1 2">FJAT-53711</strain>
    </source>
</reference>
<dbReference type="Proteomes" id="UP001367922">
    <property type="component" value="Unassembled WGS sequence"/>
</dbReference>
<dbReference type="InterPro" id="IPR018540">
    <property type="entry name" value="Spo0E-like"/>
</dbReference>
<name>A0ABU8FZC4_9BACI</name>
<accession>A0ABU8FZC4</accession>
<dbReference type="SUPFAM" id="SSF140500">
    <property type="entry name" value="BAS1536-like"/>
    <property type="match status" value="1"/>
</dbReference>
<organism evidence="1 2">
    <name type="scientific">Bacillus yunxiaonensis</name>
    <dbReference type="NCBI Taxonomy" id="3127665"/>
    <lineage>
        <taxon>Bacteria</taxon>
        <taxon>Bacillati</taxon>
        <taxon>Bacillota</taxon>
        <taxon>Bacilli</taxon>
        <taxon>Bacillales</taxon>
        <taxon>Bacillaceae</taxon>
        <taxon>Bacillus</taxon>
    </lineage>
</organism>
<proteinExistence type="predicted"/>
<dbReference type="EMBL" id="JBAWSV010000006">
    <property type="protein sequence ID" value="MEI4831366.1"/>
    <property type="molecule type" value="Genomic_DNA"/>
</dbReference>
<dbReference type="InterPro" id="IPR036638">
    <property type="entry name" value="HLH_DNA-bd_sf"/>
</dbReference>
<dbReference type="RefSeq" id="WP_336483421.1">
    <property type="nucleotide sequence ID" value="NZ_JBAWSV010000006.1"/>
</dbReference>
<evidence type="ECO:0000313" key="2">
    <source>
        <dbReference type="Proteomes" id="UP001367922"/>
    </source>
</evidence>
<gene>
    <name evidence="1" type="ORF">WAX78_18225</name>
</gene>
<evidence type="ECO:0000313" key="1">
    <source>
        <dbReference type="EMBL" id="MEI4831366.1"/>
    </source>
</evidence>
<keyword evidence="2" id="KW-1185">Reference proteome</keyword>
<dbReference type="Pfam" id="PF09388">
    <property type="entry name" value="SpoOE-like"/>
    <property type="match status" value="1"/>
</dbReference>
<sequence length="51" mass="6051">MATLLQQVTQEIEGKRNELFDICKRYGFLHFKTIQCSQELDKLLNQISYSK</sequence>
<comment type="caution">
    <text evidence="1">The sequence shown here is derived from an EMBL/GenBank/DDBJ whole genome shotgun (WGS) entry which is preliminary data.</text>
</comment>